<organism evidence="2 3">
    <name type="scientific">Linum trigynum</name>
    <dbReference type="NCBI Taxonomy" id="586398"/>
    <lineage>
        <taxon>Eukaryota</taxon>
        <taxon>Viridiplantae</taxon>
        <taxon>Streptophyta</taxon>
        <taxon>Embryophyta</taxon>
        <taxon>Tracheophyta</taxon>
        <taxon>Spermatophyta</taxon>
        <taxon>Magnoliopsida</taxon>
        <taxon>eudicotyledons</taxon>
        <taxon>Gunneridae</taxon>
        <taxon>Pentapetalae</taxon>
        <taxon>rosids</taxon>
        <taxon>fabids</taxon>
        <taxon>Malpighiales</taxon>
        <taxon>Linaceae</taxon>
        <taxon>Linum</taxon>
    </lineage>
</organism>
<evidence type="ECO:0000313" key="2">
    <source>
        <dbReference type="EMBL" id="CAL1402200.1"/>
    </source>
</evidence>
<reference evidence="2 3" key="1">
    <citation type="submission" date="2024-04" db="EMBL/GenBank/DDBJ databases">
        <authorList>
            <person name="Fracassetti M."/>
        </authorList>
    </citation>
    <scope>NUCLEOTIDE SEQUENCE [LARGE SCALE GENOMIC DNA]</scope>
</reference>
<keyword evidence="3" id="KW-1185">Reference proteome</keyword>
<protein>
    <submittedName>
        <fullName evidence="2">Uncharacterized protein</fullName>
    </submittedName>
</protein>
<dbReference type="AlphaFoldDB" id="A0AAV2FXS1"/>
<evidence type="ECO:0000256" key="1">
    <source>
        <dbReference type="SAM" id="MobiDB-lite"/>
    </source>
</evidence>
<feature type="region of interest" description="Disordered" evidence="1">
    <location>
        <begin position="230"/>
        <end position="255"/>
    </location>
</feature>
<dbReference type="EMBL" id="OZ034820">
    <property type="protein sequence ID" value="CAL1402200.1"/>
    <property type="molecule type" value="Genomic_DNA"/>
</dbReference>
<accession>A0AAV2FXS1</accession>
<evidence type="ECO:0000313" key="3">
    <source>
        <dbReference type="Proteomes" id="UP001497516"/>
    </source>
</evidence>
<proteinExistence type="predicted"/>
<gene>
    <name evidence="2" type="ORF">LTRI10_LOCUS42219</name>
</gene>
<sequence>MHQLVSEPGYEAMSTEWFSRDDLNRLIRLTESALSCCGRFVAACDRATASVTLTTPSPPVPTSIVPPLPPFEEPHDAVSHATIKVDWSRSIIPTITLEAPSTWLPTPRPPPKVIRPPLPPVGTLTLEGITLGMTTTPTSCIDIRFKGGRRFYLRKKRKKQRKAAAESAWEPLRPREEGLVVLEISQGGLTAAHELTALRMGNDEQPYVGSSTNEPWLAKYLSENVGSSLVSKNGSMGQDRESLRVGDEEDKPLQSSDITTTATTTINVPVVATPTKPANLVESSLTVITATWYILPVPPSFRMGSNLVPEPALASASAAVPSLFPPPITRIGKSTPSHVKESQPGMATWFGSNRATDLRGVEDGELRLWQSTTGIIREVELYGCAAGITKATTSTWICSTTVRQHVVARGGSNSMASSLIQGSIGPSMRGLAGGLLYGVNPASSEVGRAVDLGSHRQVAIFNEGQPIVLSNSTPVTSRLPPFGQVTIDLPRKRATRQGTKEGREIEVKPAKHVFGSEVGGNFHVEGLKGFGLLGDFGI</sequence>
<name>A0AAV2FXS1_9ROSI</name>
<dbReference type="Proteomes" id="UP001497516">
    <property type="component" value="Chromosome 7"/>
</dbReference>